<evidence type="ECO:0000313" key="1">
    <source>
        <dbReference type="EMBL" id="KUM55796.1"/>
    </source>
</evidence>
<protein>
    <submittedName>
        <fullName evidence="1">Uncharacterized protein</fullName>
    </submittedName>
</protein>
<reference evidence="1 2" key="1">
    <citation type="submission" date="2015-10" db="EMBL/GenBank/DDBJ databases">
        <title>Genome sequencing of Penicillium freii.</title>
        <authorList>
            <person name="Nguyen H.D."/>
            <person name="Visagie C.M."/>
            <person name="Seifert K.A."/>
        </authorList>
    </citation>
    <scope>NUCLEOTIDE SEQUENCE [LARGE SCALE GENOMIC DNA]</scope>
    <source>
        <strain evidence="1 2">DAOM 242723</strain>
    </source>
</reference>
<comment type="caution">
    <text evidence="1">The sequence shown here is derived from an EMBL/GenBank/DDBJ whole genome shotgun (WGS) entry which is preliminary data.</text>
</comment>
<dbReference type="AlphaFoldDB" id="A0A101M875"/>
<dbReference type="EMBL" id="LLXE01000638">
    <property type="protein sequence ID" value="KUM55796.1"/>
    <property type="molecule type" value="Genomic_DNA"/>
</dbReference>
<organism evidence="1 2">
    <name type="scientific">Penicillium freii</name>
    <dbReference type="NCBI Taxonomy" id="48697"/>
    <lineage>
        <taxon>Eukaryota</taxon>
        <taxon>Fungi</taxon>
        <taxon>Dikarya</taxon>
        <taxon>Ascomycota</taxon>
        <taxon>Pezizomycotina</taxon>
        <taxon>Eurotiomycetes</taxon>
        <taxon>Eurotiomycetidae</taxon>
        <taxon>Eurotiales</taxon>
        <taxon>Aspergillaceae</taxon>
        <taxon>Penicillium</taxon>
    </lineage>
</organism>
<proteinExistence type="predicted"/>
<dbReference type="Proteomes" id="UP000055045">
    <property type="component" value="Unassembled WGS sequence"/>
</dbReference>
<accession>A0A101M875</accession>
<evidence type="ECO:0000313" key="2">
    <source>
        <dbReference type="Proteomes" id="UP000055045"/>
    </source>
</evidence>
<keyword evidence="2" id="KW-1185">Reference proteome</keyword>
<gene>
    <name evidence="1" type="ORF">ACN42_g11440</name>
</gene>
<name>A0A101M875_PENFR</name>
<sequence>MHKTPIQERLFLQSVGFLTTKCSLNLSKSTLDNAFVKASAELSFESMIYHFVKRGRESKKKNESIGFQRTNRRQLVYIYEVRTRTHASNQEGLQQTHINERETWSKLIGHEVRPPTLPRGRRVSLQ</sequence>